<dbReference type="EMBL" id="SRYM01000011">
    <property type="protein sequence ID" value="TGY60010.1"/>
    <property type="molecule type" value="Genomic_DNA"/>
</dbReference>
<evidence type="ECO:0000259" key="9">
    <source>
        <dbReference type="SMART" id="SM00865"/>
    </source>
</evidence>
<sequence length="445" mass="48784">MDDTILNFNLPVDTLNIIKSIGVGGGGGNAVTNMYKEGIHDVSFVLCNTDNQALRKSDVPNKLLIGVNTTGGLGAGNRPERGESAALESEEDIRSMLNDGTKMAFITAGMGGGTGTGAAPIVAKISRDMGILTVGIVTIPYVFEGRSKLVKALKGVRRMAENVDSLVVVNNQDLLGLEELSVPQANRKADETLTIAARSIAEIITTDLEQNVDFADVDTTMRNSGVALVSVGLGEGEGRLHLAIEQALQNTLATDKDKIYNAQRVAFVIYYSHENELKVSEMGDIDNFMDKFNTEYEVKWGHGYDDTLGDKIKITIVATGFGLEDVLSDEAKDYETEDDMIKAAERVAALKQQRAEEDKLIDRYYNSYKSVAKSVILNPEELDDELLISLLEDNPTYNRDPKCLDRSHGKGFDRDVRKVSQPVIKSSAQPRQDAPRDEKKRISFR</sequence>
<keyword evidence="4 6" id="KW-0717">Septation</keyword>
<comment type="similarity">
    <text evidence="1 4 6">Belongs to the FtsZ family.</text>
</comment>
<feature type="binding site" evidence="4">
    <location>
        <position position="144"/>
    </location>
    <ligand>
        <name>GTP</name>
        <dbReference type="ChEBI" id="CHEBI:37565"/>
    </ligand>
</feature>
<evidence type="ECO:0000259" key="8">
    <source>
        <dbReference type="SMART" id="SM00864"/>
    </source>
</evidence>
<comment type="subcellular location">
    <subcellularLocation>
        <location evidence="4">Cytoplasm</location>
    </subcellularLocation>
    <text evidence="4">Assembles at midcell at the inner surface of the cytoplasmic membrane.</text>
</comment>
<evidence type="ECO:0000313" key="10">
    <source>
        <dbReference type="EMBL" id="RLT72819.1"/>
    </source>
</evidence>
<keyword evidence="4 6" id="KW-0132">Cell division</keyword>
<dbReference type="SUPFAM" id="SSF55307">
    <property type="entry name" value="Tubulin C-terminal domain-like"/>
    <property type="match status" value="1"/>
</dbReference>
<evidence type="ECO:0000313" key="13">
    <source>
        <dbReference type="Proteomes" id="UP000310032"/>
    </source>
</evidence>
<reference evidence="10 12" key="1">
    <citation type="submission" date="2018-09" db="EMBL/GenBank/DDBJ databases">
        <title>Murine metabolic-syndrome-specific gut microbial biobank.</title>
        <authorList>
            <person name="Liu C."/>
        </authorList>
    </citation>
    <scope>NUCLEOTIDE SEQUENCE [LARGE SCALE GENOMIC DNA]</scope>
    <source>
        <strain evidence="10 12">8-P5</strain>
    </source>
</reference>
<dbReference type="SUPFAM" id="SSF52490">
    <property type="entry name" value="Tubulin nucleotide-binding domain-like"/>
    <property type="match status" value="1"/>
</dbReference>
<dbReference type="GO" id="GO:0051258">
    <property type="term" value="P:protein polymerization"/>
    <property type="evidence" value="ECO:0007669"/>
    <property type="project" value="UniProtKB-UniRule"/>
</dbReference>
<comment type="function">
    <text evidence="4 6">Essential cell division protein that forms a contractile ring structure (Z ring) at the future cell division site. The regulation of the ring assembly controls the timing and the location of cell division. One of the functions of the FtsZ ring is to recruit other cell division proteins to the septum to produce a new cell wall between the dividing cells. Binds GTP and shows GTPase activity.</text>
</comment>
<comment type="caution">
    <text evidence="10">The sequence shown here is derived from an EMBL/GenBank/DDBJ whole genome shotgun (WGS) entry which is preliminary data.</text>
</comment>
<evidence type="ECO:0000313" key="12">
    <source>
        <dbReference type="Proteomes" id="UP000278164"/>
    </source>
</evidence>
<keyword evidence="4 6" id="KW-0131">Cell cycle</keyword>
<feature type="region of interest" description="Disordered" evidence="7">
    <location>
        <begin position="398"/>
        <end position="445"/>
    </location>
</feature>
<feature type="binding site" evidence="4">
    <location>
        <begin position="113"/>
        <end position="115"/>
    </location>
    <ligand>
        <name>GTP</name>
        <dbReference type="ChEBI" id="CHEBI:37565"/>
    </ligand>
</feature>
<dbReference type="InterPro" id="IPR024757">
    <property type="entry name" value="FtsZ_C"/>
</dbReference>
<evidence type="ECO:0000313" key="11">
    <source>
        <dbReference type="EMBL" id="TGY60010.1"/>
    </source>
</evidence>
<dbReference type="RefSeq" id="WP_121736697.1">
    <property type="nucleotide sequence ID" value="NZ_QXXG01000027.1"/>
</dbReference>
<dbReference type="InterPro" id="IPR045061">
    <property type="entry name" value="FtsZ/CetZ"/>
</dbReference>
<keyword evidence="3 4" id="KW-0342">GTP-binding</keyword>
<comment type="subunit">
    <text evidence="4">Homodimer. Polymerizes to form a dynamic ring structure in a strictly GTP-dependent manner. Interacts directly with several other division proteins.</text>
</comment>
<dbReference type="PANTHER" id="PTHR30314">
    <property type="entry name" value="CELL DIVISION PROTEIN FTSZ-RELATED"/>
    <property type="match status" value="1"/>
</dbReference>
<gene>
    <name evidence="4 10" type="primary">ftsZ</name>
    <name evidence="10" type="ORF">D7V78_13840</name>
    <name evidence="11" type="ORF">E5342_05755</name>
</gene>
<dbReference type="SMART" id="SM00865">
    <property type="entry name" value="Tubulin_C"/>
    <property type="match status" value="1"/>
</dbReference>
<feature type="domain" description="Tubulin/FtsZ GTPase" evidence="8">
    <location>
        <begin position="17"/>
        <end position="208"/>
    </location>
</feature>
<dbReference type="GO" id="GO:0032153">
    <property type="term" value="C:cell division site"/>
    <property type="evidence" value="ECO:0007669"/>
    <property type="project" value="UniProtKB-UniRule"/>
</dbReference>
<evidence type="ECO:0000256" key="7">
    <source>
        <dbReference type="SAM" id="MobiDB-lite"/>
    </source>
</evidence>
<evidence type="ECO:0000256" key="1">
    <source>
        <dbReference type="ARBA" id="ARBA00009690"/>
    </source>
</evidence>
<dbReference type="Proteomes" id="UP000310032">
    <property type="component" value="Unassembled WGS sequence"/>
</dbReference>
<protein>
    <recommendedName>
        <fullName evidence="4 5">Cell division protein FtsZ</fullName>
    </recommendedName>
</protein>
<dbReference type="Pfam" id="PF12327">
    <property type="entry name" value="FtsZ_C"/>
    <property type="match status" value="1"/>
</dbReference>
<proteinExistence type="inferred from homology"/>
<dbReference type="Pfam" id="PF00091">
    <property type="entry name" value="Tubulin"/>
    <property type="match status" value="1"/>
</dbReference>
<keyword evidence="2 4" id="KW-0547">Nucleotide-binding</keyword>
<feature type="compositionally biased region" description="Basic and acidic residues" evidence="7">
    <location>
        <begin position="399"/>
        <end position="418"/>
    </location>
</feature>
<dbReference type="InterPro" id="IPR003008">
    <property type="entry name" value="Tubulin_FtsZ_GTPase"/>
</dbReference>
<dbReference type="GO" id="GO:0005525">
    <property type="term" value="F:GTP binding"/>
    <property type="evidence" value="ECO:0007669"/>
    <property type="project" value="UniProtKB-UniRule"/>
</dbReference>
<dbReference type="PANTHER" id="PTHR30314:SF3">
    <property type="entry name" value="MITOCHONDRIAL DIVISION PROTEIN FSZA"/>
    <property type="match status" value="1"/>
</dbReference>
<feature type="binding site" evidence="4">
    <location>
        <position position="148"/>
    </location>
    <ligand>
        <name>GTP</name>
        <dbReference type="ChEBI" id="CHEBI:37565"/>
    </ligand>
</feature>
<dbReference type="HAMAP" id="MF_00909">
    <property type="entry name" value="FtsZ"/>
    <property type="match status" value="1"/>
</dbReference>
<dbReference type="GO" id="GO:0043093">
    <property type="term" value="P:FtsZ-dependent cytokinesis"/>
    <property type="evidence" value="ECO:0007669"/>
    <property type="project" value="UniProtKB-UniRule"/>
</dbReference>
<dbReference type="EMBL" id="RAYI01000027">
    <property type="protein sequence ID" value="RLT72819.1"/>
    <property type="molecule type" value="Genomic_DNA"/>
</dbReference>
<organism evidence="10 12">
    <name type="scientific">Parabacteroides distasonis</name>
    <dbReference type="NCBI Taxonomy" id="823"/>
    <lineage>
        <taxon>Bacteria</taxon>
        <taxon>Pseudomonadati</taxon>
        <taxon>Bacteroidota</taxon>
        <taxon>Bacteroidia</taxon>
        <taxon>Bacteroidales</taxon>
        <taxon>Tannerellaceae</taxon>
        <taxon>Parabacteroides</taxon>
    </lineage>
</organism>
<feature type="compositionally biased region" description="Basic and acidic residues" evidence="7">
    <location>
        <begin position="433"/>
        <end position="445"/>
    </location>
</feature>
<evidence type="ECO:0000256" key="5">
    <source>
        <dbReference type="NCBIfam" id="TIGR00065"/>
    </source>
</evidence>
<reference evidence="11 13" key="2">
    <citation type="submission" date="2019-04" db="EMBL/GenBank/DDBJ databases">
        <title>Microbes associate with the intestines of laboratory mice.</title>
        <authorList>
            <person name="Navarre W."/>
            <person name="Wong E."/>
            <person name="Huang K."/>
            <person name="Tropini C."/>
            <person name="Ng K."/>
            <person name="Yu B."/>
        </authorList>
    </citation>
    <scope>NUCLEOTIDE SEQUENCE [LARGE SCALE GENOMIC DNA]</scope>
    <source>
        <strain evidence="11 13">NM39_I3</strain>
    </source>
</reference>
<dbReference type="PROSITE" id="PS01135">
    <property type="entry name" value="FTSZ_2"/>
    <property type="match status" value="1"/>
</dbReference>
<dbReference type="NCBIfam" id="TIGR00065">
    <property type="entry name" value="ftsZ"/>
    <property type="match status" value="1"/>
</dbReference>
<dbReference type="InterPro" id="IPR000158">
    <property type="entry name" value="Cell_div_FtsZ"/>
</dbReference>
<dbReference type="PROSITE" id="PS01134">
    <property type="entry name" value="FTSZ_1"/>
    <property type="match status" value="1"/>
</dbReference>
<feature type="domain" description="Tubulin/FtsZ 2-layer sandwich" evidence="9">
    <location>
        <begin position="211"/>
        <end position="330"/>
    </location>
</feature>
<dbReference type="InterPro" id="IPR020805">
    <property type="entry name" value="Cell_div_FtsZ_CS"/>
</dbReference>
<evidence type="ECO:0000256" key="6">
    <source>
        <dbReference type="RuleBase" id="RU000631"/>
    </source>
</evidence>
<evidence type="ECO:0000256" key="3">
    <source>
        <dbReference type="ARBA" id="ARBA00023134"/>
    </source>
</evidence>
<dbReference type="InterPro" id="IPR018316">
    <property type="entry name" value="Tubulin/FtsZ_2-layer-sand-dom"/>
</dbReference>
<dbReference type="GO" id="GO:0000917">
    <property type="term" value="P:division septum assembly"/>
    <property type="evidence" value="ECO:0007669"/>
    <property type="project" value="UniProtKB-KW"/>
</dbReference>
<dbReference type="SMART" id="SM00864">
    <property type="entry name" value="Tubulin"/>
    <property type="match status" value="1"/>
</dbReference>
<dbReference type="InterPro" id="IPR036525">
    <property type="entry name" value="Tubulin/FtsZ_GTPase_sf"/>
</dbReference>
<feature type="binding site" evidence="4">
    <location>
        <position position="190"/>
    </location>
    <ligand>
        <name>GTP</name>
        <dbReference type="ChEBI" id="CHEBI:37565"/>
    </ligand>
</feature>
<dbReference type="PRINTS" id="PR00423">
    <property type="entry name" value="CELLDVISFTSZ"/>
</dbReference>
<feature type="binding site" evidence="4">
    <location>
        <begin position="25"/>
        <end position="29"/>
    </location>
    <ligand>
        <name>GTP</name>
        <dbReference type="ChEBI" id="CHEBI:37565"/>
    </ligand>
</feature>
<dbReference type="Gene3D" id="3.40.50.1440">
    <property type="entry name" value="Tubulin/FtsZ, GTPase domain"/>
    <property type="match status" value="1"/>
</dbReference>
<name>A0A3L7ZM95_PARDI</name>
<dbReference type="CDD" id="cd02201">
    <property type="entry name" value="FtsZ_type1"/>
    <property type="match status" value="1"/>
</dbReference>
<evidence type="ECO:0000256" key="2">
    <source>
        <dbReference type="ARBA" id="ARBA00022741"/>
    </source>
</evidence>
<accession>A0A3L7ZM95</accession>
<dbReference type="GO" id="GO:0005737">
    <property type="term" value="C:cytoplasm"/>
    <property type="evidence" value="ECO:0007669"/>
    <property type="project" value="UniProtKB-SubCell"/>
</dbReference>
<dbReference type="InterPro" id="IPR008280">
    <property type="entry name" value="Tub_FtsZ_C"/>
</dbReference>
<dbReference type="OrthoDB" id="9813375at2"/>
<keyword evidence="4" id="KW-0963">Cytoplasm</keyword>
<dbReference type="GO" id="GO:0003924">
    <property type="term" value="F:GTPase activity"/>
    <property type="evidence" value="ECO:0007669"/>
    <property type="project" value="UniProtKB-UniRule"/>
</dbReference>
<evidence type="ECO:0000256" key="4">
    <source>
        <dbReference type="HAMAP-Rule" id="MF_00909"/>
    </source>
</evidence>
<dbReference type="AlphaFoldDB" id="A0A3L7ZM95"/>
<dbReference type="Proteomes" id="UP000278164">
    <property type="component" value="Unassembled WGS sequence"/>
</dbReference>